<evidence type="ECO:0000313" key="3">
    <source>
        <dbReference type="Proteomes" id="UP000639772"/>
    </source>
</evidence>
<dbReference type="Gene3D" id="3.40.630.10">
    <property type="entry name" value="Zn peptidases"/>
    <property type="match status" value="1"/>
</dbReference>
<gene>
    <name evidence="2" type="ORF">HPP92_001770</name>
</gene>
<dbReference type="GO" id="GO:0005783">
    <property type="term" value="C:endoplasmic reticulum"/>
    <property type="evidence" value="ECO:0007669"/>
    <property type="project" value="TreeGrafter"/>
</dbReference>
<dbReference type="GO" id="GO:0010179">
    <property type="term" value="F:IAA-Ala conjugate hydrolase activity"/>
    <property type="evidence" value="ECO:0007669"/>
    <property type="project" value="TreeGrafter"/>
</dbReference>
<sequence>MGCRALTLLFPLILFSSILSAVSWSHGDLLRSALETEFQEWMRSIRRRIHQHPEIGFEEYETGELIRSELDALGIDYVWPVAKTGVVASIIGSLECPSFALRADMDALRLQVLLDLLVLSHEERKILAKFVGAVIGSIGEEFPFLRRGLQTTRIQRWIPGGTACLSSVEELVDWEYKSKVDGKMHACGHAHVAMFWCR</sequence>
<dbReference type="OrthoDB" id="6119954at2759"/>
<organism evidence="2 3">
    <name type="scientific">Vanilla planifolia</name>
    <name type="common">Vanilla</name>
    <dbReference type="NCBI Taxonomy" id="51239"/>
    <lineage>
        <taxon>Eukaryota</taxon>
        <taxon>Viridiplantae</taxon>
        <taxon>Streptophyta</taxon>
        <taxon>Embryophyta</taxon>
        <taxon>Tracheophyta</taxon>
        <taxon>Spermatophyta</taxon>
        <taxon>Magnoliopsida</taxon>
        <taxon>Liliopsida</taxon>
        <taxon>Asparagales</taxon>
        <taxon>Orchidaceae</taxon>
        <taxon>Vanilloideae</taxon>
        <taxon>Vanilleae</taxon>
        <taxon>Vanilla</taxon>
    </lineage>
</organism>
<reference evidence="2 3" key="1">
    <citation type="journal article" date="2020" name="Nat. Food">
        <title>A phased Vanilla planifolia genome enables genetic improvement of flavour and production.</title>
        <authorList>
            <person name="Hasing T."/>
            <person name="Tang H."/>
            <person name="Brym M."/>
            <person name="Khazi F."/>
            <person name="Huang T."/>
            <person name="Chambers A.H."/>
        </authorList>
    </citation>
    <scope>NUCLEOTIDE SEQUENCE [LARGE SCALE GENOMIC DNA]</scope>
    <source>
        <tissue evidence="2">Leaf</tissue>
    </source>
</reference>
<dbReference type="EMBL" id="JADCNM010000001">
    <property type="protein sequence ID" value="KAG0501698.1"/>
    <property type="molecule type" value="Genomic_DNA"/>
</dbReference>
<keyword evidence="1" id="KW-0732">Signal</keyword>
<dbReference type="AlphaFoldDB" id="A0A835VLV3"/>
<name>A0A835VLV3_VANPL</name>
<dbReference type="SUPFAM" id="SSF53187">
    <property type="entry name" value="Zn-dependent exopeptidases"/>
    <property type="match status" value="1"/>
</dbReference>
<proteinExistence type="predicted"/>
<dbReference type="InterPro" id="IPR017439">
    <property type="entry name" value="Amidohydrolase"/>
</dbReference>
<protein>
    <submittedName>
        <fullName evidence="2">Uncharacterized protein</fullName>
    </submittedName>
</protein>
<dbReference type="Proteomes" id="UP000639772">
    <property type="component" value="Chromosome 1"/>
</dbReference>
<feature type="signal peptide" evidence="1">
    <location>
        <begin position="1"/>
        <end position="20"/>
    </location>
</feature>
<accession>A0A835VLV3</accession>
<evidence type="ECO:0000313" key="2">
    <source>
        <dbReference type="EMBL" id="KAG0501698.1"/>
    </source>
</evidence>
<dbReference type="GO" id="GO:0009850">
    <property type="term" value="P:auxin metabolic process"/>
    <property type="evidence" value="ECO:0007669"/>
    <property type="project" value="TreeGrafter"/>
</dbReference>
<dbReference type="PANTHER" id="PTHR11014:SF63">
    <property type="entry name" value="METALLOPEPTIDASE, PUTATIVE (AFU_ORTHOLOGUE AFUA_6G09600)-RELATED"/>
    <property type="match status" value="1"/>
</dbReference>
<feature type="chain" id="PRO_5032520615" evidence="1">
    <location>
        <begin position="21"/>
        <end position="198"/>
    </location>
</feature>
<evidence type="ECO:0000256" key="1">
    <source>
        <dbReference type="SAM" id="SignalP"/>
    </source>
</evidence>
<dbReference type="PANTHER" id="PTHR11014">
    <property type="entry name" value="PEPTIDASE M20 FAMILY MEMBER"/>
    <property type="match status" value="1"/>
</dbReference>
<comment type="caution">
    <text evidence="2">The sequence shown here is derived from an EMBL/GenBank/DDBJ whole genome shotgun (WGS) entry which is preliminary data.</text>
</comment>